<dbReference type="SUPFAM" id="SSF55383">
    <property type="entry name" value="Copper amine oxidase, domain N"/>
    <property type="match status" value="1"/>
</dbReference>
<dbReference type="SUPFAM" id="SSF49785">
    <property type="entry name" value="Galactose-binding domain-like"/>
    <property type="match status" value="1"/>
</dbReference>
<dbReference type="InterPro" id="IPR012854">
    <property type="entry name" value="Cu_amine_oxidase-like_N"/>
</dbReference>
<dbReference type="AlphaFoldDB" id="A0A917FMV7"/>
<keyword evidence="1" id="KW-0732">Signal</keyword>
<evidence type="ECO:0000313" key="5">
    <source>
        <dbReference type="Proteomes" id="UP000644756"/>
    </source>
</evidence>
<reference evidence="4" key="2">
    <citation type="submission" date="2020-09" db="EMBL/GenBank/DDBJ databases">
        <authorList>
            <person name="Sun Q."/>
            <person name="Zhou Y."/>
        </authorList>
    </citation>
    <scope>NUCLEOTIDE SEQUENCE</scope>
    <source>
        <strain evidence="4">CGMCC 1.12987</strain>
    </source>
</reference>
<evidence type="ECO:0000313" key="4">
    <source>
        <dbReference type="EMBL" id="GGF93286.1"/>
    </source>
</evidence>
<evidence type="ECO:0008006" key="6">
    <source>
        <dbReference type="Google" id="ProtNLM"/>
    </source>
</evidence>
<sequence length="242" mass="27408">MKRDKVKGLVAGLLIGSLVSGSAVFAASGSMIEVFYNVKDIKINKVSKTPNEQPFIYKGTTFVPLRFVSESLGQQVKWDSKNQAVWIGETEEETAVYPGNGIEYMNYQEGYYGHGATYEYNTTDVIKDNTGQEYSSFITMFLDDTNTKNSWNKIEFPLNSQYKSFKSKFGLTDEYKNTTRELKLTILLDEKIVLEKRIVAGGFPEDINIDIKNANKITFQFSSSGENYIDSQIGLFDARFIK</sequence>
<keyword evidence="5" id="KW-1185">Reference proteome</keyword>
<dbReference type="Proteomes" id="UP000644756">
    <property type="component" value="Unassembled WGS sequence"/>
</dbReference>
<feature type="domain" description="Glycosyl hydrolase family 98 putative carbohydrate-binding module" evidence="3">
    <location>
        <begin position="150"/>
        <end position="229"/>
    </location>
</feature>
<dbReference type="Pfam" id="PF08305">
    <property type="entry name" value="NPCBM"/>
    <property type="match status" value="1"/>
</dbReference>
<dbReference type="Gene3D" id="2.60.120.1060">
    <property type="entry name" value="NPCBM/NEW2 domain"/>
    <property type="match status" value="1"/>
</dbReference>
<dbReference type="RefSeq" id="WP_188529287.1">
    <property type="nucleotide sequence ID" value="NZ_BMGR01000002.1"/>
</dbReference>
<proteinExistence type="predicted"/>
<protein>
    <recommendedName>
        <fullName evidence="6">Copper amine oxidase-like N-terminal domain-containing protein</fullName>
    </recommendedName>
</protein>
<evidence type="ECO:0000259" key="3">
    <source>
        <dbReference type="Pfam" id="PF08305"/>
    </source>
</evidence>
<organism evidence="4 5">
    <name type="scientific">Paenibacillus abyssi</name>
    <dbReference type="NCBI Taxonomy" id="1340531"/>
    <lineage>
        <taxon>Bacteria</taxon>
        <taxon>Bacillati</taxon>
        <taxon>Bacillota</taxon>
        <taxon>Bacilli</taxon>
        <taxon>Bacillales</taxon>
        <taxon>Paenibacillaceae</taxon>
        <taxon>Paenibacillus</taxon>
    </lineage>
</organism>
<dbReference type="InterPro" id="IPR008979">
    <property type="entry name" value="Galactose-bd-like_sf"/>
</dbReference>
<evidence type="ECO:0000256" key="1">
    <source>
        <dbReference type="SAM" id="SignalP"/>
    </source>
</evidence>
<dbReference type="InterPro" id="IPR013222">
    <property type="entry name" value="Glyco_hyd_98_carb-bd"/>
</dbReference>
<feature type="chain" id="PRO_5036769119" description="Copper amine oxidase-like N-terminal domain-containing protein" evidence="1">
    <location>
        <begin position="27"/>
        <end position="242"/>
    </location>
</feature>
<dbReference type="Pfam" id="PF07833">
    <property type="entry name" value="Cu_amine_oxidN1"/>
    <property type="match status" value="1"/>
</dbReference>
<dbReference type="EMBL" id="BMGR01000002">
    <property type="protein sequence ID" value="GGF93286.1"/>
    <property type="molecule type" value="Genomic_DNA"/>
</dbReference>
<feature type="domain" description="Copper amine oxidase-like N-terminal" evidence="2">
    <location>
        <begin position="43"/>
        <end position="111"/>
    </location>
</feature>
<reference evidence="4" key="1">
    <citation type="journal article" date="2014" name="Int. J. Syst. Evol. Microbiol.">
        <title>Complete genome sequence of Corynebacterium casei LMG S-19264T (=DSM 44701T), isolated from a smear-ripened cheese.</title>
        <authorList>
            <consortium name="US DOE Joint Genome Institute (JGI-PGF)"/>
            <person name="Walter F."/>
            <person name="Albersmeier A."/>
            <person name="Kalinowski J."/>
            <person name="Ruckert C."/>
        </authorList>
    </citation>
    <scope>NUCLEOTIDE SEQUENCE</scope>
    <source>
        <strain evidence="4">CGMCC 1.12987</strain>
    </source>
</reference>
<accession>A0A917FMV7</accession>
<feature type="signal peptide" evidence="1">
    <location>
        <begin position="1"/>
        <end position="26"/>
    </location>
</feature>
<dbReference type="InterPro" id="IPR038637">
    <property type="entry name" value="NPCBM_sf"/>
</dbReference>
<dbReference type="InterPro" id="IPR036582">
    <property type="entry name" value="Mao_N_sf"/>
</dbReference>
<gene>
    <name evidence="4" type="ORF">GCM10010916_08310</name>
</gene>
<evidence type="ECO:0000259" key="2">
    <source>
        <dbReference type="Pfam" id="PF07833"/>
    </source>
</evidence>
<comment type="caution">
    <text evidence="4">The sequence shown here is derived from an EMBL/GenBank/DDBJ whole genome shotgun (WGS) entry which is preliminary data.</text>
</comment>
<dbReference type="Gene3D" id="3.30.457.10">
    <property type="entry name" value="Copper amine oxidase-like, N-terminal domain"/>
    <property type="match status" value="1"/>
</dbReference>
<name>A0A917FMV7_9BACL</name>